<organism evidence="3 4">
    <name type="scientific">Roseateles saccharophilus</name>
    <name type="common">Pseudomonas saccharophila</name>
    <dbReference type="NCBI Taxonomy" id="304"/>
    <lineage>
        <taxon>Bacteria</taxon>
        <taxon>Pseudomonadati</taxon>
        <taxon>Pseudomonadota</taxon>
        <taxon>Betaproteobacteria</taxon>
        <taxon>Burkholderiales</taxon>
        <taxon>Sphaerotilaceae</taxon>
        <taxon>Roseateles</taxon>
    </lineage>
</organism>
<feature type="region of interest" description="Disordered" evidence="1">
    <location>
        <begin position="483"/>
        <end position="552"/>
    </location>
</feature>
<evidence type="ECO:0000313" key="4">
    <source>
        <dbReference type="Proteomes" id="UP000295110"/>
    </source>
</evidence>
<dbReference type="AlphaFoldDB" id="A0A4R3UIH9"/>
<dbReference type="Proteomes" id="UP000295110">
    <property type="component" value="Unassembled WGS sequence"/>
</dbReference>
<gene>
    <name evidence="3" type="ORF">EV671_10391</name>
</gene>
<sequence length="552" mass="59509">MTRHALLLKLCAPLAFVLVGCTAPNAVPPGGEAQLLANIKAGTVQMDCGLACMPIYAINQTRLQQLYRSQDWPGLALATAKTSYRRDIAYFYLGVAAEGMQAWAAADRYYRMAGALATGNDATARCSSVQNMCAGFHFPQDIVARLRGVSAQLGRAPVSAQQLGKVGTGLDRPGEADFIPEAPQALLSQYAAQRLFGPASGNARRDQDFQNQLLEQMDPQVAQSTRGNEIARPRAIQALVQRLGNQVAEPRLVLGLWVQLLDYDLATQSFAVRYPLFSRSRQPRLNTGVYGGESPRSGPRGYTGRGSVCVWENYGGEYVRPDEVAPYFLLLTLCQQRPNPQWRAGTPQPGNAELPPTMQLILPGVSNAGLWPRLRVDETRADALLHRINPDRLVWAELVFDVRALGALNAGPFPQREVVDLHRPGMAAAIMPRALLVWETPPESNRAGQLLAVAGDVAGQGPQPDGRLPRSLVADRSYDGLPEPVIVDPSASNAPASAASARSSNRGPISVPAAMKPAPLPTAATPVPRQTPKATTHADDDEAWVEPPPAKR</sequence>
<accession>A0A4R3UIH9</accession>
<dbReference type="EMBL" id="SMBU01000039">
    <property type="protein sequence ID" value="TCU88375.1"/>
    <property type="molecule type" value="Genomic_DNA"/>
</dbReference>
<comment type="caution">
    <text evidence="3">The sequence shown here is derived from an EMBL/GenBank/DDBJ whole genome shotgun (WGS) entry which is preliminary data.</text>
</comment>
<evidence type="ECO:0000313" key="3">
    <source>
        <dbReference type="EMBL" id="TCU88375.1"/>
    </source>
</evidence>
<evidence type="ECO:0000256" key="1">
    <source>
        <dbReference type="SAM" id="MobiDB-lite"/>
    </source>
</evidence>
<reference evidence="3 4" key="1">
    <citation type="submission" date="2019-03" db="EMBL/GenBank/DDBJ databases">
        <title>Genomic Encyclopedia of Type Strains, Phase IV (KMG-IV): sequencing the most valuable type-strain genomes for metagenomic binning, comparative biology and taxonomic classification.</title>
        <authorList>
            <person name="Goeker M."/>
        </authorList>
    </citation>
    <scope>NUCLEOTIDE SEQUENCE [LARGE SCALE GENOMIC DNA]</scope>
    <source>
        <strain evidence="3 4">DSM 654</strain>
    </source>
</reference>
<name>A0A4R3UIH9_ROSSA</name>
<dbReference type="OrthoDB" id="9181702at2"/>
<keyword evidence="4" id="KW-1185">Reference proteome</keyword>
<dbReference type="PROSITE" id="PS51257">
    <property type="entry name" value="PROKAR_LIPOPROTEIN"/>
    <property type="match status" value="1"/>
</dbReference>
<feature type="compositionally biased region" description="Low complexity" evidence="1">
    <location>
        <begin position="489"/>
        <end position="528"/>
    </location>
</feature>
<evidence type="ECO:0000256" key="2">
    <source>
        <dbReference type="SAM" id="SignalP"/>
    </source>
</evidence>
<feature type="chain" id="PRO_5020550239" evidence="2">
    <location>
        <begin position="27"/>
        <end position="552"/>
    </location>
</feature>
<dbReference type="RefSeq" id="WP_132575909.1">
    <property type="nucleotide sequence ID" value="NZ_CBCSGL010000045.1"/>
</dbReference>
<proteinExistence type="predicted"/>
<feature type="signal peptide" evidence="2">
    <location>
        <begin position="1"/>
        <end position="26"/>
    </location>
</feature>
<keyword evidence="2" id="KW-0732">Signal</keyword>
<protein>
    <submittedName>
        <fullName evidence="3">Uncharacterized protein</fullName>
    </submittedName>
</protein>